<accession>A0ABD6A9A7</accession>
<keyword evidence="3" id="KW-1185">Reference proteome</keyword>
<dbReference type="InterPro" id="IPR011009">
    <property type="entry name" value="Kinase-like_dom_sf"/>
</dbReference>
<evidence type="ECO:0000259" key="1">
    <source>
        <dbReference type="Pfam" id="PF01636"/>
    </source>
</evidence>
<dbReference type="PANTHER" id="PTHR21310:SF15">
    <property type="entry name" value="AMINOGLYCOSIDE PHOSPHOTRANSFERASE DOMAIN-CONTAINING PROTEIN"/>
    <property type="match status" value="1"/>
</dbReference>
<dbReference type="RefSeq" id="WP_276303858.1">
    <property type="nucleotide sequence ID" value="NZ_CP119992.1"/>
</dbReference>
<dbReference type="GeneID" id="79316466"/>
<dbReference type="Gene3D" id="3.90.1200.10">
    <property type="match status" value="1"/>
</dbReference>
<dbReference type="Proteomes" id="UP001596547">
    <property type="component" value="Unassembled WGS sequence"/>
</dbReference>
<feature type="domain" description="Aminoglycoside phosphotransferase" evidence="1">
    <location>
        <begin position="29"/>
        <end position="253"/>
    </location>
</feature>
<sequence>MTRDVHDALASHATAFEVRRELHRVPPHATYEVALDGRRAVCKLATNDEGDPATEARVMEHVARHAPIPVPRILAVGPDYFVAEWLEGVPEEPRVDEAWARAAGAGMAKLHAATAGDCAATGFPRGTAGEGLALDGHPSWTDTLRALLLDCRAFLAARGRDEGSAVAVEVVAFVDEHPEAFAGAGEPVLCHGNWVPDHVGVEDGEVVAAIDFEHALVAPGEYDYWRAALPAFEARGRPALGRAFRAGYESVRPLPDGFARRADLYRMINTVSYLKSLHLQDRHGPAGTARRAEWMTRYVREALDGLRERYA</sequence>
<dbReference type="InterPro" id="IPR051678">
    <property type="entry name" value="AGP_Transferase"/>
</dbReference>
<protein>
    <submittedName>
        <fullName evidence="2">Phosphotransferase enzyme family protein</fullName>
    </submittedName>
</protein>
<dbReference type="InterPro" id="IPR002575">
    <property type="entry name" value="Aminoglycoside_PTrfase"/>
</dbReference>
<dbReference type="AlphaFoldDB" id="A0ABD6A9A7"/>
<dbReference type="Gene3D" id="3.30.200.20">
    <property type="entry name" value="Phosphorylase Kinase, domain 1"/>
    <property type="match status" value="1"/>
</dbReference>
<organism evidence="2 3">
    <name type="scientific">Halomarina halobia</name>
    <dbReference type="NCBI Taxonomy" id="3033386"/>
    <lineage>
        <taxon>Archaea</taxon>
        <taxon>Methanobacteriati</taxon>
        <taxon>Methanobacteriota</taxon>
        <taxon>Stenosarchaea group</taxon>
        <taxon>Halobacteria</taxon>
        <taxon>Halobacteriales</taxon>
        <taxon>Natronomonadaceae</taxon>
        <taxon>Halomarina</taxon>
    </lineage>
</organism>
<dbReference type="EMBL" id="JBHTBF010000002">
    <property type="protein sequence ID" value="MFC7316881.1"/>
    <property type="molecule type" value="Genomic_DNA"/>
</dbReference>
<evidence type="ECO:0000313" key="3">
    <source>
        <dbReference type="Proteomes" id="UP001596547"/>
    </source>
</evidence>
<comment type="caution">
    <text evidence="2">The sequence shown here is derived from an EMBL/GenBank/DDBJ whole genome shotgun (WGS) entry which is preliminary data.</text>
</comment>
<dbReference type="Pfam" id="PF01636">
    <property type="entry name" value="APH"/>
    <property type="match status" value="1"/>
</dbReference>
<proteinExistence type="predicted"/>
<gene>
    <name evidence="2" type="ORF">ACFQPE_08750</name>
</gene>
<dbReference type="PANTHER" id="PTHR21310">
    <property type="entry name" value="AMINOGLYCOSIDE PHOSPHOTRANSFERASE-RELATED-RELATED"/>
    <property type="match status" value="1"/>
</dbReference>
<name>A0ABD6A9A7_9EURY</name>
<dbReference type="SUPFAM" id="SSF56112">
    <property type="entry name" value="Protein kinase-like (PK-like)"/>
    <property type="match status" value="1"/>
</dbReference>
<evidence type="ECO:0000313" key="2">
    <source>
        <dbReference type="EMBL" id="MFC7316881.1"/>
    </source>
</evidence>
<reference evidence="2 3" key="1">
    <citation type="journal article" date="2019" name="Int. J. Syst. Evol. Microbiol.">
        <title>The Global Catalogue of Microorganisms (GCM) 10K type strain sequencing project: providing services to taxonomists for standard genome sequencing and annotation.</title>
        <authorList>
            <consortium name="The Broad Institute Genomics Platform"/>
            <consortium name="The Broad Institute Genome Sequencing Center for Infectious Disease"/>
            <person name="Wu L."/>
            <person name="Ma J."/>
        </authorList>
    </citation>
    <scope>NUCLEOTIDE SEQUENCE [LARGE SCALE GENOMIC DNA]</scope>
    <source>
        <strain evidence="2 3">PSR21</strain>
    </source>
</reference>